<dbReference type="SUPFAM" id="SSF51445">
    <property type="entry name" value="(Trans)glycosidases"/>
    <property type="match status" value="1"/>
</dbReference>
<dbReference type="InterPro" id="IPR017853">
    <property type="entry name" value="GH"/>
</dbReference>
<dbReference type="OrthoDB" id="177731at2"/>
<dbReference type="PANTHER" id="PTHR12631">
    <property type="entry name" value="ALPHA-L-IDURONIDASE"/>
    <property type="match status" value="1"/>
</dbReference>
<reference evidence="2 3" key="1">
    <citation type="submission" date="2019-02" db="EMBL/GenBank/DDBJ databases">
        <title>Deep-cultivation of Planctomycetes and their phenomic and genomic characterization uncovers novel biology.</title>
        <authorList>
            <person name="Wiegand S."/>
            <person name="Jogler M."/>
            <person name="Boedeker C."/>
            <person name="Pinto D."/>
            <person name="Vollmers J."/>
            <person name="Rivas-Marin E."/>
            <person name="Kohn T."/>
            <person name="Peeters S.H."/>
            <person name="Heuer A."/>
            <person name="Rast P."/>
            <person name="Oberbeckmann S."/>
            <person name="Bunk B."/>
            <person name="Jeske O."/>
            <person name="Meyerdierks A."/>
            <person name="Storesund J.E."/>
            <person name="Kallscheuer N."/>
            <person name="Luecker S."/>
            <person name="Lage O.M."/>
            <person name="Pohl T."/>
            <person name="Merkel B.J."/>
            <person name="Hornburger P."/>
            <person name="Mueller R.-W."/>
            <person name="Bruemmer F."/>
            <person name="Labrenz M."/>
            <person name="Spormann A.M."/>
            <person name="Op Den Camp H."/>
            <person name="Overmann J."/>
            <person name="Amann R."/>
            <person name="Jetten M.S.M."/>
            <person name="Mascher T."/>
            <person name="Medema M.H."/>
            <person name="Devos D.P."/>
            <person name="Kaster A.-K."/>
            <person name="Ovreas L."/>
            <person name="Rohde M."/>
            <person name="Galperin M.Y."/>
            <person name="Jogler C."/>
        </authorList>
    </citation>
    <scope>NUCLEOTIDE SEQUENCE [LARGE SCALE GENOMIC DNA]</scope>
    <source>
        <strain evidence="2 3">Pla22</strain>
    </source>
</reference>
<evidence type="ECO:0000256" key="1">
    <source>
        <dbReference type="SAM" id="SignalP"/>
    </source>
</evidence>
<protein>
    <recommendedName>
        <fullName evidence="4">Asl1-like glycosyl hydrolase catalytic domain-containing protein</fullName>
    </recommendedName>
</protein>
<comment type="caution">
    <text evidence="2">The sequence shown here is derived from an EMBL/GenBank/DDBJ whole genome shotgun (WGS) entry which is preliminary data.</text>
</comment>
<accession>A0A5C5WT45</accession>
<organism evidence="2 3">
    <name type="scientific">Rubripirellula amarantea</name>
    <dbReference type="NCBI Taxonomy" id="2527999"/>
    <lineage>
        <taxon>Bacteria</taxon>
        <taxon>Pseudomonadati</taxon>
        <taxon>Planctomycetota</taxon>
        <taxon>Planctomycetia</taxon>
        <taxon>Pirellulales</taxon>
        <taxon>Pirellulaceae</taxon>
        <taxon>Rubripirellula</taxon>
    </lineage>
</organism>
<dbReference type="Proteomes" id="UP000316598">
    <property type="component" value="Unassembled WGS sequence"/>
</dbReference>
<dbReference type="AlphaFoldDB" id="A0A5C5WT45"/>
<dbReference type="RefSeq" id="WP_146513493.1">
    <property type="nucleotide sequence ID" value="NZ_SJPI01000001.1"/>
</dbReference>
<dbReference type="EMBL" id="SJPI01000001">
    <property type="protein sequence ID" value="TWT53243.1"/>
    <property type="molecule type" value="Genomic_DNA"/>
</dbReference>
<feature type="chain" id="PRO_5022672430" description="Asl1-like glycosyl hydrolase catalytic domain-containing protein" evidence="1">
    <location>
        <begin position="28"/>
        <end position="456"/>
    </location>
</feature>
<evidence type="ECO:0008006" key="4">
    <source>
        <dbReference type="Google" id="ProtNLM"/>
    </source>
</evidence>
<proteinExistence type="predicted"/>
<keyword evidence="3" id="KW-1185">Reference proteome</keyword>
<keyword evidence="1" id="KW-0732">Signal</keyword>
<dbReference type="Gene3D" id="3.20.20.80">
    <property type="entry name" value="Glycosidases"/>
    <property type="match status" value="1"/>
</dbReference>
<feature type="signal peptide" evidence="1">
    <location>
        <begin position="1"/>
        <end position="27"/>
    </location>
</feature>
<gene>
    <name evidence="2" type="ORF">Pla22_08710</name>
</gene>
<dbReference type="PANTHER" id="PTHR12631:SF10">
    <property type="entry name" value="BETA-XYLOSIDASE-LIKE PROTEIN-RELATED"/>
    <property type="match status" value="1"/>
</dbReference>
<sequence length="456" mass="52902" precursor="true">MFRRYQSLSFVLFMFLVATGLSTSTWGQDARPQTTPATESRVPPAKPLFRDFMGINGHTVNFKPELYRPVARLVRDYHPIDWDLGDDTAYPVEFPFARNGVNWESVYGSWKEHGIEIDACLMFSSIAPDRWKNLQADAERYGSEFAKNFGPSSKRNLVSTVEIGNEPGNYDHDTYIEVFRSMAKGVRKADPQMKIATCNVYADEGGDYHKPADRFLGLDELYDVLSIHSYAMISSWPKWERSYPEDQRFPGFIRDIDRLIEWRNNKAPDKEVWLTEFGYDSSTKKPTKDDEFAQWEGSSDTQQAQWLVRSYFLFATRDLQRAYIYFFNDEDVPKLHNASGLTRHYQPKPSYFAVSHLLQTLGDYRFSRVVQRQVDQSCVYEFAHETDPNQAVWVAWSPTGVDRKSEVEVDLDSWQIERGEQMPMADETPDTVTVTREGEKVVLPISESPSYFWLKR</sequence>
<name>A0A5C5WT45_9BACT</name>
<dbReference type="InterPro" id="IPR051923">
    <property type="entry name" value="Glycosyl_Hydrolase_39"/>
</dbReference>
<dbReference type="GO" id="GO:0004553">
    <property type="term" value="F:hydrolase activity, hydrolyzing O-glycosyl compounds"/>
    <property type="evidence" value="ECO:0007669"/>
    <property type="project" value="TreeGrafter"/>
</dbReference>
<evidence type="ECO:0000313" key="3">
    <source>
        <dbReference type="Proteomes" id="UP000316598"/>
    </source>
</evidence>
<evidence type="ECO:0000313" key="2">
    <source>
        <dbReference type="EMBL" id="TWT53243.1"/>
    </source>
</evidence>